<name>B3DXA6_METI4</name>
<dbReference type="EMBL" id="CP000975">
    <property type="protein sequence ID" value="ACD83815.1"/>
    <property type="molecule type" value="Genomic_DNA"/>
</dbReference>
<dbReference type="AlphaFoldDB" id="B3DXA6"/>
<gene>
    <name evidence="1" type="ordered locus">Minf_1761</name>
</gene>
<dbReference type="STRING" id="481448.Minf_1761"/>
<protein>
    <submittedName>
        <fullName evidence="1">Uncharacterized protein</fullName>
    </submittedName>
</protein>
<evidence type="ECO:0000313" key="2">
    <source>
        <dbReference type="Proteomes" id="UP000009149"/>
    </source>
</evidence>
<proteinExistence type="predicted"/>
<dbReference type="KEGG" id="min:Minf_1761"/>
<evidence type="ECO:0000313" key="1">
    <source>
        <dbReference type="EMBL" id="ACD83815.1"/>
    </source>
</evidence>
<sequence>MFDPSNLLTRHFRWNTFLSSKLFIKRGWLERKEKELSVPVFFLDFIYYYLFKIL</sequence>
<accession>B3DXA6</accession>
<dbReference type="Proteomes" id="UP000009149">
    <property type="component" value="Chromosome"/>
</dbReference>
<reference evidence="1 2" key="1">
    <citation type="journal article" date="2008" name="Biol. Direct">
        <title>Complete genome sequence of the extremely acidophilic methanotroph isolate V4, Methylacidiphilum infernorum, a representative of the bacterial phylum Verrucomicrobia.</title>
        <authorList>
            <person name="Hou S."/>
            <person name="Makarova K.S."/>
            <person name="Saw J.H."/>
            <person name="Senin P."/>
            <person name="Ly B.V."/>
            <person name="Zhou Z."/>
            <person name="Ren Y."/>
            <person name="Wang J."/>
            <person name="Galperin M.Y."/>
            <person name="Omelchenko M.V."/>
            <person name="Wolf Y.I."/>
            <person name="Yutin N."/>
            <person name="Koonin E.V."/>
            <person name="Stott M.B."/>
            <person name="Mountain B.W."/>
            <person name="Crowe M.A."/>
            <person name="Smirnova A.V."/>
            <person name="Dunfield P.F."/>
            <person name="Feng L."/>
            <person name="Wang L."/>
            <person name="Alam M."/>
        </authorList>
    </citation>
    <scope>NUCLEOTIDE SEQUENCE [LARGE SCALE GENOMIC DNA]</scope>
    <source>
        <strain evidence="2">Isolate V4</strain>
    </source>
</reference>
<dbReference type="HOGENOM" id="CLU_3045220_0_0_0"/>
<organism evidence="1 2">
    <name type="scientific">Methylacidiphilum infernorum (isolate V4)</name>
    <name type="common">Methylokorus infernorum (strain V4)</name>
    <dbReference type="NCBI Taxonomy" id="481448"/>
    <lineage>
        <taxon>Bacteria</taxon>
        <taxon>Pseudomonadati</taxon>
        <taxon>Verrucomicrobiota</taxon>
        <taxon>Methylacidiphilae</taxon>
        <taxon>Methylacidiphilales</taxon>
        <taxon>Methylacidiphilaceae</taxon>
        <taxon>Methylacidiphilum (ex Ratnadevi et al. 2023)</taxon>
    </lineage>
</organism>